<dbReference type="PANTHER" id="PTHR43712:SF2">
    <property type="entry name" value="O-METHYLTRANSFERASE CICE"/>
    <property type="match status" value="1"/>
</dbReference>
<dbReference type="InterPro" id="IPR016461">
    <property type="entry name" value="COMT-like"/>
</dbReference>
<dbReference type="InterPro" id="IPR029063">
    <property type="entry name" value="SAM-dependent_MTases_sf"/>
</dbReference>
<evidence type="ECO:0000256" key="4">
    <source>
        <dbReference type="PIRSR" id="PIRSR005739-1"/>
    </source>
</evidence>
<dbReference type="Gene3D" id="3.40.50.150">
    <property type="entry name" value="Vaccinia Virus protein VP39"/>
    <property type="match status" value="1"/>
</dbReference>
<dbReference type="GO" id="GO:0046983">
    <property type="term" value="F:protein dimerization activity"/>
    <property type="evidence" value="ECO:0007669"/>
    <property type="project" value="InterPro"/>
</dbReference>
<dbReference type="PROSITE" id="PS51683">
    <property type="entry name" value="SAM_OMT_II"/>
    <property type="match status" value="1"/>
</dbReference>
<dbReference type="GO" id="GO:0008171">
    <property type="term" value="F:O-methyltransferase activity"/>
    <property type="evidence" value="ECO:0007669"/>
    <property type="project" value="InterPro"/>
</dbReference>
<keyword evidence="1 7" id="KW-0489">Methyltransferase</keyword>
<protein>
    <submittedName>
        <fullName evidence="7">Methyltransferase</fullName>
    </submittedName>
</protein>
<dbReference type="InterPro" id="IPR036388">
    <property type="entry name" value="WH-like_DNA-bd_sf"/>
</dbReference>
<dbReference type="InterPro" id="IPR036390">
    <property type="entry name" value="WH_DNA-bd_sf"/>
</dbReference>
<dbReference type="Gene3D" id="1.10.10.10">
    <property type="entry name" value="Winged helix-like DNA-binding domain superfamily/Winged helix DNA-binding domain"/>
    <property type="match status" value="1"/>
</dbReference>
<organism evidence="7 8">
    <name type="scientific">Rhodopila globiformis</name>
    <name type="common">Rhodopseudomonas globiformis</name>
    <dbReference type="NCBI Taxonomy" id="1071"/>
    <lineage>
        <taxon>Bacteria</taxon>
        <taxon>Pseudomonadati</taxon>
        <taxon>Pseudomonadota</taxon>
        <taxon>Alphaproteobacteria</taxon>
        <taxon>Acetobacterales</taxon>
        <taxon>Acetobacteraceae</taxon>
        <taxon>Rhodopila</taxon>
    </lineage>
</organism>
<keyword evidence="8" id="KW-1185">Reference proteome</keyword>
<feature type="domain" description="O-methyltransferase C-terminal" evidence="5">
    <location>
        <begin position="142"/>
        <end position="360"/>
    </location>
</feature>
<dbReference type="Proteomes" id="UP000239724">
    <property type="component" value="Unassembled WGS sequence"/>
</dbReference>
<gene>
    <name evidence="7" type="ORF">CCS01_15190</name>
</gene>
<dbReference type="AlphaFoldDB" id="A0A2S6NEM5"/>
<dbReference type="SUPFAM" id="SSF46785">
    <property type="entry name" value="Winged helix' DNA-binding domain"/>
    <property type="match status" value="1"/>
</dbReference>
<evidence type="ECO:0000313" key="7">
    <source>
        <dbReference type="EMBL" id="PPQ33061.1"/>
    </source>
</evidence>
<proteinExistence type="predicted"/>
<name>A0A2S6NEM5_RHOGL</name>
<dbReference type="Pfam" id="PF00891">
    <property type="entry name" value="Methyltransf_2"/>
    <property type="match status" value="1"/>
</dbReference>
<evidence type="ECO:0000256" key="1">
    <source>
        <dbReference type="ARBA" id="ARBA00022603"/>
    </source>
</evidence>
<dbReference type="SUPFAM" id="SSF53335">
    <property type="entry name" value="S-adenosyl-L-methionine-dependent methyltransferases"/>
    <property type="match status" value="1"/>
</dbReference>
<dbReference type="EMBL" id="NHRY01000156">
    <property type="protein sequence ID" value="PPQ33061.1"/>
    <property type="molecule type" value="Genomic_DNA"/>
</dbReference>
<dbReference type="PIRSF" id="PIRSF005739">
    <property type="entry name" value="O-mtase"/>
    <property type="match status" value="1"/>
</dbReference>
<keyword evidence="3" id="KW-0949">S-adenosyl-L-methionine</keyword>
<evidence type="ECO:0000259" key="6">
    <source>
        <dbReference type="Pfam" id="PF08100"/>
    </source>
</evidence>
<accession>A0A2S6NEM5</accession>
<evidence type="ECO:0000313" key="8">
    <source>
        <dbReference type="Proteomes" id="UP000239724"/>
    </source>
</evidence>
<dbReference type="OrthoDB" id="7418600at2"/>
<dbReference type="Pfam" id="PF08100">
    <property type="entry name" value="Dimerisation"/>
    <property type="match status" value="1"/>
</dbReference>
<dbReference type="InterPro" id="IPR001077">
    <property type="entry name" value="COMT_C"/>
</dbReference>
<reference evidence="7 8" key="1">
    <citation type="journal article" date="2018" name="Arch. Microbiol.">
        <title>New insights into the metabolic potential of the phototrophic purple bacterium Rhodopila globiformis DSM 161(T) from its draft genome sequence and evidence for a vanadium-dependent nitrogenase.</title>
        <authorList>
            <person name="Imhoff J.F."/>
            <person name="Rahn T."/>
            <person name="Kunzel S."/>
            <person name="Neulinger S.C."/>
        </authorList>
    </citation>
    <scope>NUCLEOTIDE SEQUENCE [LARGE SCALE GENOMIC DNA]</scope>
    <source>
        <strain evidence="7 8">DSM 161</strain>
    </source>
</reference>
<comment type="caution">
    <text evidence="7">The sequence shown here is derived from an EMBL/GenBank/DDBJ whole genome shotgun (WGS) entry which is preliminary data.</text>
</comment>
<evidence type="ECO:0000259" key="5">
    <source>
        <dbReference type="Pfam" id="PF00891"/>
    </source>
</evidence>
<dbReference type="GO" id="GO:0032259">
    <property type="term" value="P:methylation"/>
    <property type="evidence" value="ECO:0007669"/>
    <property type="project" value="UniProtKB-KW"/>
</dbReference>
<sequence length="382" mass="41159">MVPFRSGLTLTERWQRLRDRLLANASFQDWAVRFPLTRPIAKRRAKALFDLSAGFVYSQVLGACVKLRLFDILSEGPKSLDHLAERVSLSRDAAARLLDAAVALRLVERRRNGQFGLGALGAATLGAPGVVAMVEHHAMLYADLRDPVALLRGEQPETSIGNLWPYAAGEHEPGGARGRSLKADDVADYSTLMSSSQPQVSADILAAYRFDKHRCLLDLGGGDGTFLRAVAKAAPNLKLKLLDLPAVAERARARFAAAGLGDRADAYGGDFRAGPLPEGADIISLVRVIHDHDDDVALDILRTACKALPPGGTLLLAEPMAGTAGAETIGAYFDFYLLAMGSGRPRTVEELTAMLRQAGFDGVRLVPTRRTMLVRILVATRS</sequence>
<dbReference type="PANTHER" id="PTHR43712">
    <property type="entry name" value="PUTATIVE (AFU_ORTHOLOGUE AFUA_4G14580)-RELATED"/>
    <property type="match status" value="1"/>
</dbReference>
<dbReference type="CDD" id="cd02440">
    <property type="entry name" value="AdoMet_MTases"/>
    <property type="match status" value="1"/>
</dbReference>
<feature type="domain" description="O-methyltransferase dimerisation" evidence="6">
    <location>
        <begin position="50"/>
        <end position="119"/>
    </location>
</feature>
<feature type="active site" description="Proton acceptor" evidence="4">
    <location>
        <position position="290"/>
    </location>
</feature>
<evidence type="ECO:0000256" key="3">
    <source>
        <dbReference type="ARBA" id="ARBA00022691"/>
    </source>
</evidence>
<keyword evidence="2 7" id="KW-0808">Transferase</keyword>
<dbReference type="InterPro" id="IPR012967">
    <property type="entry name" value="COMT_dimerisation"/>
</dbReference>
<evidence type="ECO:0000256" key="2">
    <source>
        <dbReference type="ARBA" id="ARBA00022679"/>
    </source>
</evidence>
<dbReference type="Gene3D" id="1.10.287.1350">
    <property type="match status" value="1"/>
</dbReference>